<dbReference type="Pfam" id="PF00248">
    <property type="entry name" value="Aldo_ket_red"/>
    <property type="match status" value="1"/>
</dbReference>
<dbReference type="PANTHER" id="PTHR42686">
    <property type="entry name" value="GH17980P-RELATED"/>
    <property type="match status" value="1"/>
</dbReference>
<dbReference type="InterPro" id="IPR023210">
    <property type="entry name" value="NADP_OxRdtase_dom"/>
</dbReference>
<evidence type="ECO:0000259" key="1">
    <source>
        <dbReference type="Pfam" id="PF00248"/>
    </source>
</evidence>
<protein>
    <submittedName>
        <fullName evidence="2">Aldo/keto reductase</fullName>
    </submittedName>
</protein>
<reference evidence="2 3" key="1">
    <citation type="submission" date="2020-05" db="EMBL/GenBank/DDBJ databases">
        <title>Genome Sequencing of Type Strains.</title>
        <authorList>
            <person name="Lemaire J.F."/>
            <person name="Inderbitzin P."/>
            <person name="Gregorio O.A."/>
            <person name="Collins S.B."/>
            <person name="Wespe N."/>
            <person name="Knight-Connoni V."/>
        </authorList>
    </citation>
    <scope>NUCLEOTIDE SEQUENCE [LARGE SCALE GENOMIC DNA]</scope>
    <source>
        <strain evidence="2 3">DSM 19942</strain>
    </source>
</reference>
<sequence>MKTRRLGKTGLEVPVLSFGASSLGSVFRDIDRGEGVRTVHAAVDAGMNYIDVSPYYGLTKAESVLGEAIRSLPRSSFTLSTKAGRYGENAFDFSRKRIHDSVQESLGRLHTDYIDILFLHDIEFVPADIIIEEAFPTLLRLKEQGVIRHAGICGLPLPLFETVLPQIDADAIISYCHYALNDTSLLSLLPLLEKKEVGLVNASPLSMGLLSTRGAPAWHPADDRMKQICQQAAQFCAEQGTDIAKLAVQFATANERIPTTLVSSASEHNIRNNAAWIEEPLDQELLSEVLRILAPIRNESWASGRPEYNIEHNMKSQASSEGEQE</sequence>
<dbReference type="RefSeq" id="WP_175383952.1">
    <property type="nucleotide sequence ID" value="NZ_CBCRYD010000005.1"/>
</dbReference>
<dbReference type="CDD" id="cd19163">
    <property type="entry name" value="AKR_galDH"/>
    <property type="match status" value="1"/>
</dbReference>
<dbReference type="Gene3D" id="3.20.20.100">
    <property type="entry name" value="NADP-dependent oxidoreductase domain"/>
    <property type="match status" value="1"/>
</dbReference>
<dbReference type="EMBL" id="JABMCC010000121">
    <property type="protein sequence ID" value="NUU58741.1"/>
    <property type="molecule type" value="Genomic_DNA"/>
</dbReference>
<keyword evidence="3" id="KW-1185">Reference proteome</keyword>
<dbReference type="PANTHER" id="PTHR42686:SF1">
    <property type="entry name" value="GH17980P-RELATED"/>
    <property type="match status" value="1"/>
</dbReference>
<comment type="caution">
    <text evidence="2">The sequence shown here is derived from an EMBL/GenBank/DDBJ whole genome shotgun (WGS) entry which is preliminary data.</text>
</comment>
<dbReference type="InterPro" id="IPR036812">
    <property type="entry name" value="NAD(P)_OxRdtase_dom_sf"/>
</dbReference>
<dbReference type="SUPFAM" id="SSF51430">
    <property type="entry name" value="NAD(P)-linked oxidoreductase"/>
    <property type="match status" value="1"/>
</dbReference>
<dbReference type="InterPro" id="IPR044479">
    <property type="entry name" value="LGALDH-like"/>
</dbReference>
<organism evidence="2 3">
    <name type="scientific">Paenibacillus taichungensis</name>
    <dbReference type="NCBI Taxonomy" id="484184"/>
    <lineage>
        <taxon>Bacteria</taxon>
        <taxon>Bacillati</taxon>
        <taxon>Bacillota</taxon>
        <taxon>Bacilli</taxon>
        <taxon>Bacillales</taxon>
        <taxon>Paenibacillaceae</taxon>
        <taxon>Paenibacillus</taxon>
    </lineage>
</organism>
<proteinExistence type="predicted"/>
<dbReference type="InterPro" id="IPR020471">
    <property type="entry name" value="AKR"/>
</dbReference>
<accession>A0ABX2MXG1</accession>
<evidence type="ECO:0000313" key="2">
    <source>
        <dbReference type="EMBL" id="NUU58741.1"/>
    </source>
</evidence>
<feature type="domain" description="NADP-dependent oxidoreductase" evidence="1">
    <location>
        <begin position="16"/>
        <end position="289"/>
    </location>
</feature>
<dbReference type="Proteomes" id="UP000577724">
    <property type="component" value="Unassembled WGS sequence"/>
</dbReference>
<evidence type="ECO:0000313" key="3">
    <source>
        <dbReference type="Proteomes" id="UP000577724"/>
    </source>
</evidence>
<gene>
    <name evidence="2" type="ORF">HP548_32165</name>
</gene>
<name>A0ABX2MXG1_9BACL</name>
<dbReference type="GeneID" id="97135442"/>